<protein>
    <recommendedName>
        <fullName evidence="3">Endonuclease/exonuclease/phosphatase domain-containing protein</fullName>
    </recommendedName>
</protein>
<accession>A0A3Q1GX90</accession>
<dbReference type="STRING" id="64144.ENSATEP00000000044"/>
<evidence type="ECO:0000313" key="1">
    <source>
        <dbReference type="Ensembl" id="ENSATEP00000000044.2"/>
    </source>
</evidence>
<organism evidence="1 2">
    <name type="scientific">Anabas testudineus</name>
    <name type="common">Climbing perch</name>
    <name type="synonym">Anthias testudineus</name>
    <dbReference type="NCBI Taxonomy" id="64144"/>
    <lineage>
        <taxon>Eukaryota</taxon>
        <taxon>Metazoa</taxon>
        <taxon>Chordata</taxon>
        <taxon>Craniata</taxon>
        <taxon>Vertebrata</taxon>
        <taxon>Euteleostomi</taxon>
        <taxon>Actinopterygii</taxon>
        <taxon>Neopterygii</taxon>
        <taxon>Teleostei</taxon>
        <taxon>Neoteleostei</taxon>
        <taxon>Acanthomorphata</taxon>
        <taxon>Anabantaria</taxon>
        <taxon>Anabantiformes</taxon>
        <taxon>Anabantoidei</taxon>
        <taxon>Anabantidae</taxon>
        <taxon>Anabas</taxon>
    </lineage>
</organism>
<dbReference type="Ensembl" id="ENSATET00000000052.2">
    <property type="protein sequence ID" value="ENSATEP00000000044.2"/>
    <property type="gene ID" value="ENSATEG00000000067.2"/>
</dbReference>
<dbReference type="OrthoDB" id="8920715at2759"/>
<dbReference type="SUPFAM" id="SSF56219">
    <property type="entry name" value="DNase I-like"/>
    <property type="match status" value="1"/>
</dbReference>
<dbReference type="InterPro" id="IPR036691">
    <property type="entry name" value="Endo/exonu/phosph_ase_sf"/>
</dbReference>
<dbReference type="GeneTree" id="ENSGT01140000284636"/>
<dbReference type="AlphaFoldDB" id="A0A3Q1GX90"/>
<evidence type="ECO:0008006" key="3">
    <source>
        <dbReference type="Google" id="ProtNLM"/>
    </source>
</evidence>
<evidence type="ECO:0000313" key="2">
    <source>
        <dbReference type="Proteomes" id="UP000265040"/>
    </source>
</evidence>
<dbReference type="Proteomes" id="UP000265040">
    <property type="component" value="Chromosome 22"/>
</dbReference>
<reference evidence="1" key="2">
    <citation type="submission" date="2025-08" db="UniProtKB">
        <authorList>
            <consortium name="Ensembl"/>
        </authorList>
    </citation>
    <scope>IDENTIFICATION</scope>
</reference>
<dbReference type="Gene3D" id="3.60.10.10">
    <property type="entry name" value="Endonuclease/exonuclease/phosphatase"/>
    <property type="match status" value="1"/>
</dbReference>
<reference evidence="1" key="1">
    <citation type="submission" date="2021-04" db="EMBL/GenBank/DDBJ databases">
        <authorList>
            <consortium name="Wellcome Sanger Institute Data Sharing"/>
        </authorList>
    </citation>
    <scope>NUCLEOTIDE SEQUENCE [LARGE SCALE GENOMIC DNA]</scope>
</reference>
<proteinExistence type="predicted"/>
<keyword evidence="2" id="KW-1185">Reference proteome</keyword>
<sequence length="148" mass="16799">MWPGTDVADGTRYVKVKFNDTVLVHNDAGGRLLVVDILRGVERLRVMNLYGPNGEGERAAFFRRCRRWVDAQSVVIGDWNVVMTRADVGVHNTFKSDTSRTAVLNWMSESDLVDAWRLLNPTARAYSRRQVVLGKLKQSRIDMCMLAT</sequence>
<name>A0A3Q1GX90_ANATE</name>
<dbReference type="InParanoid" id="A0A3Q1GX90"/>
<reference evidence="1" key="3">
    <citation type="submission" date="2025-09" db="UniProtKB">
        <authorList>
            <consortium name="Ensembl"/>
        </authorList>
    </citation>
    <scope>IDENTIFICATION</scope>
</reference>